<feature type="transmembrane region" description="Helical" evidence="1">
    <location>
        <begin position="17"/>
        <end position="37"/>
    </location>
</feature>
<dbReference type="EMBL" id="LSRX01000632">
    <property type="protein sequence ID" value="OLP92181.1"/>
    <property type="molecule type" value="Genomic_DNA"/>
</dbReference>
<gene>
    <name evidence="2" type="ORF">AK812_SmicGene26039</name>
</gene>
<name>A0A1Q9DAJ6_SYMMI</name>
<keyword evidence="3" id="KW-1185">Reference proteome</keyword>
<proteinExistence type="predicted"/>
<reference evidence="2 3" key="1">
    <citation type="submission" date="2016-02" db="EMBL/GenBank/DDBJ databases">
        <title>Genome analysis of coral dinoflagellate symbionts highlights evolutionary adaptations to a symbiotic lifestyle.</title>
        <authorList>
            <person name="Aranda M."/>
            <person name="Li Y."/>
            <person name="Liew Y.J."/>
            <person name="Baumgarten S."/>
            <person name="Simakov O."/>
            <person name="Wilson M."/>
            <person name="Piel J."/>
            <person name="Ashoor H."/>
            <person name="Bougouffa S."/>
            <person name="Bajic V.B."/>
            <person name="Ryu T."/>
            <person name="Ravasi T."/>
            <person name="Bayer T."/>
            <person name="Micklem G."/>
            <person name="Kim H."/>
            <person name="Bhak J."/>
            <person name="Lajeunesse T.C."/>
            <person name="Voolstra C.R."/>
        </authorList>
    </citation>
    <scope>NUCLEOTIDE SEQUENCE [LARGE SCALE GENOMIC DNA]</scope>
    <source>
        <strain evidence="2 3">CCMP2467</strain>
    </source>
</reference>
<evidence type="ECO:0000256" key="1">
    <source>
        <dbReference type="SAM" id="Phobius"/>
    </source>
</evidence>
<dbReference type="Proteomes" id="UP000186817">
    <property type="component" value="Unassembled WGS sequence"/>
</dbReference>
<dbReference type="OrthoDB" id="10335780at2759"/>
<sequence length="326" mass="36105">MDGKATLRCCATTSVKAGVIVIIMVGWTVVGGMRFAVTMSVMMQSGAFVSPAVYGIMTDHRDDDEAKAWPSFAYIVDGEFTEWDYIVLRIKEDVMCDKLTKKKRTFDNYNNVSWQVHMMIIAKAEKAPDSVQGHVTVTVASDWRRVLAETGSEEMYDRLLKRDEAYPKLLSERGQLQITTEERAKVAGTGQNSTQGFVEQAPVCASTAFSGEKLGDTAAEGKTMCLVMASELTFVAAIAVAHVRAGRRTRINVFQLKPGFKQIASLCTFLAHQERFTTQIWREFRADKLKVAVLLVCPQLESLEDAVLVARRAVCTVLGRTGHCQA</sequence>
<evidence type="ECO:0000313" key="2">
    <source>
        <dbReference type="EMBL" id="OLP92181.1"/>
    </source>
</evidence>
<keyword evidence="1" id="KW-1133">Transmembrane helix</keyword>
<keyword evidence="1" id="KW-0472">Membrane</keyword>
<evidence type="ECO:0000313" key="3">
    <source>
        <dbReference type="Proteomes" id="UP000186817"/>
    </source>
</evidence>
<comment type="caution">
    <text evidence="2">The sequence shown here is derived from an EMBL/GenBank/DDBJ whole genome shotgun (WGS) entry which is preliminary data.</text>
</comment>
<dbReference type="AlphaFoldDB" id="A0A1Q9DAJ6"/>
<accession>A0A1Q9DAJ6</accession>
<keyword evidence="1" id="KW-0812">Transmembrane</keyword>
<protein>
    <submittedName>
        <fullName evidence="2">Uncharacterized protein</fullName>
    </submittedName>
</protein>
<organism evidence="2 3">
    <name type="scientific">Symbiodinium microadriaticum</name>
    <name type="common">Dinoflagellate</name>
    <name type="synonym">Zooxanthella microadriatica</name>
    <dbReference type="NCBI Taxonomy" id="2951"/>
    <lineage>
        <taxon>Eukaryota</taxon>
        <taxon>Sar</taxon>
        <taxon>Alveolata</taxon>
        <taxon>Dinophyceae</taxon>
        <taxon>Suessiales</taxon>
        <taxon>Symbiodiniaceae</taxon>
        <taxon>Symbiodinium</taxon>
    </lineage>
</organism>